<dbReference type="OrthoDB" id="9758700at2"/>
<dbReference type="Gene3D" id="3.30.70.270">
    <property type="match status" value="1"/>
</dbReference>
<dbReference type="Gene3D" id="3.30.70.2220">
    <property type="entry name" value="CRISPR-Cas system, Cmr2 subunit, D1 domain, cysteine cluster"/>
    <property type="match status" value="1"/>
</dbReference>
<protein>
    <submittedName>
        <fullName evidence="4">CRISPR-associated protein, Crm2 family</fullName>
    </submittedName>
</protein>
<evidence type="ECO:0000256" key="1">
    <source>
        <dbReference type="ARBA" id="ARBA00022741"/>
    </source>
</evidence>
<evidence type="ECO:0000259" key="3">
    <source>
        <dbReference type="PROSITE" id="PS50887"/>
    </source>
</evidence>
<dbReference type="Pfam" id="PF22335">
    <property type="entry name" value="Cas10-Cmr2_palm2"/>
    <property type="match status" value="1"/>
</dbReference>
<dbReference type="HOGENOM" id="CLU_012640_1_0_10"/>
<sequence>MSKSEYLFLFTVGPVQSFIAQARKTRDLYAGSAILGEIVDAAIRCVGSDNIIVPDAKSVAKPNRFLAKIYAANALEARKIGAAVEKTAQAKWMEIANEAFENAQVKIQKQSGSPPVFKGTVDILTDSFVRETSALQMLNTVRPCEATSQIQNHLEIYWVAVELNGDYKEKHDELQKLLGAIKNTRQFTQIDEPAGRKCSLDGERNALFYRPGEKDKRPYFIQNGAQQVDELLTPGEALSAVSLVKRFFKKGDQKKQFPSTPRIALLHVIDEIEKSDEGKKFRDLFETSFDELDEQLYYEESLNEAYFRKNGYDEQLENISEIKAQQGKIKERFGKQMTKYYAILVFDGDNMGKIWSGKGYLKELDKLENFQKALAAHLGEYAKWAKDYLSEPKGKTVYTGGDDFLGFVNLNYLFVVMKELRAKYDEEVNQKLRNYFVDGKQLTFTAGVAIAHYKEPLSVVLGDARAAEKAAKEAFKDDGKDAFALSVLKHSGEARRCLFKWQTGRDYLTDNFSRIVEKLKDKQNGFSNTFIKNIDREFRPLMDVDRRNDTSRIDSAFDESFEKELKRLLMRSKNSANATDSEINILFNSVNFLKDCSETPGGHLDAENFFSALHIAEFIKRQLSDDD</sequence>
<proteinExistence type="predicted"/>
<feature type="domain" description="GGDEF" evidence="3">
    <location>
        <begin position="339"/>
        <end position="488"/>
    </location>
</feature>
<keyword evidence="5" id="KW-1185">Reference proteome</keyword>
<dbReference type="NCBIfam" id="TIGR02577">
    <property type="entry name" value="cas_TM1794_Cmr2"/>
    <property type="match status" value="1"/>
</dbReference>
<evidence type="ECO:0000256" key="2">
    <source>
        <dbReference type="ARBA" id="ARBA00023118"/>
    </source>
</evidence>
<reference evidence="4 5" key="1">
    <citation type="submission" date="2008-06" db="EMBL/GenBank/DDBJ databases">
        <title>Complete sequence of Chloroherpeton thalassium ATCC 35110.</title>
        <authorList>
            <consortium name="US DOE Joint Genome Institute"/>
            <person name="Lucas S."/>
            <person name="Copeland A."/>
            <person name="Lapidus A."/>
            <person name="Glavina del Rio T."/>
            <person name="Dalin E."/>
            <person name="Tice H."/>
            <person name="Bruce D."/>
            <person name="Goodwin L."/>
            <person name="Pitluck S."/>
            <person name="Schmutz J."/>
            <person name="Larimer F."/>
            <person name="Land M."/>
            <person name="Hauser L."/>
            <person name="Kyrpides N."/>
            <person name="Mikhailova N."/>
            <person name="Liu Z."/>
            <person name="Li T."/>
            <person name="Zhao F."/>
            <person name="Overmann J."/>
            <person name="Bryant D.A."/>
            <person name="Richardson P."/>
        </authorList>
    </citation>
    <scope>NUCLEOTIDE SEQUENCE [LARGE SCALE GENOMIC DNA]</scope>
    <source>
        <strain evidence="5">ATCC 35110 / GB-78</strain>
    </source>
</reference>
<dbReference type="STRING" id="517418.Ctha_0947"/>
<dbReference type="eggNOG" id="COG1353">
    <property type="taxonomic scope" value="Bacteria"/>
</dbReference>
<dbReference type="GO" id="GO:0051607">
    <property type="term" value="P:defense response to virus"/>
    <property type="evidence" value="ECO:0007669"/>
    <property type="project" value="UniProtKB-KW"/>
</dbReference>
<evidence type="ECO:0000313" key="4">
    <source>
        <dbReference type="EMBL" id="ACF13412.1"/>
    </source>
</evidence>
<accession>B3QXD8</accession>
<dbReference type="Pfam" id="PF12469">
    <property type="entry name" value="Cmr2_N"/>
    <property type="match status" value="1"/>
</dbReference>
<evidence type="ECO:0000313" key="5">
    <source>
        <dbReference type="Proteomes" id="UP000001208"/>
    </source>
</evidence>
<dbReference type="InterPro" id="IPR000160">
    <property type="entry name" value="GGDEF_dom"/>
</dbReference>
<dbReference type="InterPro" id="IPR043128">
    <property type="entry name" value="Rev_trsase/Diguanyl_cyclase"/>
</dbReference>
<dbReference type="Proteomes" id="UP000001208">
    <property type="component" value="Chromosome"/>
</dbReference>
<dbReference type="RefSeq" id="WP_012499496.1">
    <property type="nucleotide sequence ID" value="NC_011026.1"/>
</dbReference>
<dbReference type="InterPro" id="IPR024615">
    <property type="entry name" value="CRISPR-assoc_Cmr2_N"/>
</dbReference>
<keyword evidence="1" id="KW-0547">Nucleotide-binding</keyword>
<dbReference type="InterPro" id="IPR013407">
    <property type="entry name" value="CRISPR-assoc_prot_Cmr2"/>
</dbReference>
<dbReference type="PROSITE" id="PS50887">
    <property type="entry name" value="GGDEF"/>
    <property type="match status" value="1"/>
</dbReference>
<gene>
    <name evidence="4" type="ordered locus">Ctha_0947</name>
</gene>
<organism evidence="4 5">
    <name type="scientific">Chloroherpeton thalassium (strain ATCC 35110 / GB-78)</name>
    <dbReference type="NCBI Taxonomy" id="517418"/>
    <lineage>
        <taxon>Bacteria</taxon>
        <taxon>Pseudomonadati</taxon>
        <taxon>Chlorobiota</taxon>
        <taxon>Chlorobiia</taxon>
        <taxon>Chlorobiales</taxon>
        <taxon>Chloroherpetonaceae</taxon>
        <taxon>Chloroherpeton</taxon>
    </lineage>
</organism>
<dbReference type="KEGG" id="cts:Ctha_0947"/>
<dbReference type="EMBL" id="CP001100">
    <property type="protein sequence ID" value="ACF13412.1"/>
    <property type="molecule type" value="Genomic_DNA"/>
</dbReference>
<dbReference type="GO" id="GO:0000166">
    <property type="term" value="F:nucleotide binding"/>
    <property type="evidence" value="ECO:0007669"/>
    <property type="project" value="UniProtKB-KW"/>
</dbReference>
<dbReference type="InterPro" id="IPR054767">
    <property type="entry name" value="Cas10-Cmr2_palm2"/>
</dbReference>
<dbReference type="AlphaFoldDB" id="B3QXD8"/>
<dbReference type="InterPro" id="IPR038242">
    <property type="entry name" value="Cmr2_N"/>
</dbReference>
<name>B3QXD8_CHLT3</name>
<keyword evidence="2" id="KW-0051">Antiviral defense</keyword>